<evidence type="ECO:0000313" key="4">
    <source>
        <dbReference type="Proteomes" id="UP000317909"/>
    </source>
</evidence>
<evidence type="ECO:0000256" key="2">
    <source>
        <dbReference type="SAM" id="SignalP"/>
    </source>
</evidence>
<keyword evidence="4" id="KW-1185">Reference proteome</keyword>
<protein>
    <recommendedName>
        <fullName evidence="5">SH3b domain-containing protein</fullName>
    </recommendedName>
</protein>
<reference evidence="3 4" key="1">
    <citation type="submission" date="2019-02" db="EMBL/GenBank/DDBJ databases">
        <title>Deep-cultivation of Planctomycetes and their phenomic and genomic characterization uncovers novel biology.</title>
        <authorList>
            <person name="Wiegand S."/>
            <person name="Jogler M."/>
            <person name="Boedeker C."/>
            <person name="Pinto D."/>
            <person name="Vollmers J."/>
            <person name="Rivas-Marin E."/>
            <person name="Kohn T."/>
            <person name="Peeters S.H."/>
            <person name="Heuer A."/>
            <person name="Rast P."/>
            <person name="Oberbeckmann S."/>
            <person name="Bunk B."/>
            <person name="Jeske O."/>
            <person name="Meyerdierks A."/>
            <person name="Storesund J.E."/>
            <person name="Kallscheuer N."/>
            <person name="Luecker S."/>
            <person name="Lage O.M."/>
            <person name="Pohl T."/>
            <person name="Merkel B.J."/>
            <person name="Hornburger P."/>
            <person name="Mueller R.-W."/>
            <person name="Bruemmer F."/>
            <person name="Labrenz M."/>
            <person name="Spormann A.M."/>
            <person name="Op den Camp H."/>
            <person name="Overmann J."/>
            <person name="Amann R."/>
            <person name="Jetten M.S.M."/>
            <person name="Mascher T."/>
            <person name="Medema M.H."/>
            <person name="Devos D.P."/>
            <person name="Kaster A.-K."/>
            <person name="Ovreas L."/>
            <person name="Rohde M."/>
            <person name="Galperin M.Y."/>
            <person name="Jogler C."/>
        </authorList>
    </citation>
    <scope>NUCLEOTIDE SEQUENCE [LARGE SCALE GENOMIC DNA]</scope>
    <source>
        <strain evidence="3 4">I41</strain>
    </source>
</reference>
<accession>A0A517TX40</accession>
<dbReference type="AlphaFoldDB" id="A0A517TX40"/>
<keyword evidence="2" id="KW-0732">Signal</keyword>
<dbReference type="KEGG" id="llh:I41_21180"/>
<sequence length="525" mass="54600" precursor="true">MPRLDRTVTRVLRRSAVAAAATLLAMCGETANAADVFPYVAYVTQDETYVRSGPGGDFYPTGQLNAGYAVEVYRHDGDGWCAIRPVEGSFSLAPAHQLRVLDSRTAEVIAPGVPARIGSSLSGDRKAVQVYLERREMVQLLEPAQPNQPFLKIAPPAGEFRFVAASRLALTPPTEGAATAGGKWQSTGVAAATPAQYNEPALAREEGPFAHLNAALGNGASTPAPIPANPAWHPHATAASAPPAAADQLASSPDAIAVVPGSPAASQLASPPPAVPGLLSSDSPIASTGQPRIRFEGISAPTGPFDSRVMEMQLRLSQIVVQPPATWQLGGLREEAASLLAQGETPQLRDQLRDLLDRIATFESVQARYRTAGATLATANSAATAAPAASRTAAGAAPVAPAAGMTGQTAEVLSRVRSDLGVDPSITPTPGAAPPVGDLAATDAKYDAVGTLKPVVSKRAQAPRFALVDDHGDVVTFVTASPDVNLQSYVGQRIGVLGNRGFMPEYRRAHVTASRVTPLEERLVR</sequence>
<feature type="signal peptide" evidence="2">
    <location>
        <begin position="1"/>
        <end position="33"/>
    </location>
</feature>
<gene>
    <name evidence="3" type="ORF">I41_21180</name>
</gene>
<evidence type="ECO:0008006" key="5">
    <source>
        <dbReference type="Google" id="ProtNLM"/>
    </source>
</evidence>
<feature type="region of interest" description="Disordered" evidence="1">
    <location>
        <begin position="221"/>
        <end position="248"/>
    </location>
</feature>
<evidence type="ECO:0000256" key="1">
    <source>
        <dbReference type="SAM" id="MobiDB-lite"/>
    </source>
</evidence>
<feature type="chain" id="PRO_5021720019" description="SH3b domain-containing protein" evidence="2">
    <location>
        <begin position="34"/>
        <end position="525"/>
    </location>
</feature>
<organism evidence="3 4">
    <name type="scientific">Lacipirellula limnantheis</name>
    <dbReference type="NCBI Taxonomy" id="2528024"/>
    <lineage>
        <taxon>Bacteria</taxon>
        <taxon>Pseudomonadati</taxon>
        <taxon>Planctomycetota</taxon>
        <taxon>Planctomycetia</taxon>
        <taxon>Pirellulales</taxon>
        <taxon>Lacipirellulaceae</taxon>
        <taxon>Lacipirellula</taxon>
    </lineage>
</organism>
<name>A0A517TX40_9BACT</name>
<dbReference type="EMBL" id="CP036339">
    <property type="protein sequence ID" value="QDT72933.1"/>
    <property type="molecule type" value="Genomic_DNA"/>
</dbReference>
<proteinExistence type="predicted"/>
<feature type="compositionally biased region" description="Low complexity" evidence="1">
    <location>
        <begin position="230"/>
        <end position="248"/>
    </location>
</feature>
<evidence type="ECO:0000313" key="3">
    <source>
        <dbReference type="EMBL" id="QDT72933.1"/>
    </source>
</evidence>
<dbReference type="Proteomes" id="UP000317909">
    <property type="component" value="Chromosome"/>
</dbReference>